<dbReference type="Proteomes" id="UP000008225">
    <property type="component" value="Chromosome 11"/>
</dbReference>
<reference evidence="1" key="2">
    <citation type="submission" date="2025-08" db="UniProtKB">
        <authorList>
            <consortium name="Ensembl"/>
        </authorList>
    </citation>
    <scope>IDENTIFICATION</scope>
</reference>
<sequence>VAGSTESHSIARLDCSCAISAQCNFRFPVSSTSPASASRVAGTTGAHHRARLTFYTFSRDGVSPCWPGWSLSLDLVIRPPRPPKVLGLQA</sequence>
<dbReference type="PANTHER" id="PTHR12138:SF162">
    <property type="entry name" value="CHROMOSOME UNDETERMINED SCAFFOLD_275, WHOLE GENOME SHOTGUN SEQUENCE"/>
    <property type="match status" value="1"/>
</dbReference>
<organism evidence="1 2">
    <name type="scientific">Callithrix jacchus</name>
    <name type="common">White-tufted-ear marmoset</name>
    <name type="synonym">Simia Jacchus</name>
    <dbReference type="NCBI Taxonomy" id="9483"/>
    <lineage>
        <taxon>Eukaryota</taxon>
        <taxon>Metazoa</taxon>
        <taxon>Chordata</taxon>
        <taxon>Craniata</taxon>
        <taxon>Vertebrata</taxon>
        <taxon>Euteleostomi</taxon>
        <taxon>Mammalia</taxon>
        <taxon>Eutheria</taxon>
        <taxon>Euarchontoglires</taxon>
        <taxon>Primates</taxon>
        <taxon>Haplorrhini</taxon>
        <taxon>Platyrrhini</taxon>
        <taxon>Cebidae</taxon>
        <taxon>Callitrichinae</taxon>
        <taxon>Callithrix</taxon>
        <taxon>Callithrix</taxon>
    </lineage>
</organism>
<reference evidence="1 2" key="1">
    <citation type="submission" date="2009-03" db="EMBL/GenBank/DDBJ databases">
        <authorList>
            <person name="Warren W."/>
            <person name="Ye L."/>
            <person name="Minx P."/>
            <person name="Worley K."/>
            <person name="Gibbs R."/>
            <person name="Wilson R.K."/>
        </authorList>
    </citation>
    <scope>NUCLEOTIDE SEQUENCE [LARGE SCALE GENOMIC DNA]</scope>
</reference>
<dbReference type="GeneTree" id="ENSGT01010000223043"/>
<dbReference type="PANTHER" id="PTHR12138">
    <property type="entry name" value="PRIMATE-EXPANDED PROTEIN FAMILY"/>
    <property type="match status" value="1"/>
</dbReference>
<dbReference type="OMA" id="CAISAQC"/>
<proteinExistence type="predicted"/>
<keyword evidence="2" id="KW-1185">Reference proteome</keyword>
<reference evidence="1" key="3">
    <citation type="submission" date="2025-09" db="UniProtKB">
        <authorList>
            <consortium name="Ensembl"/>
        </authorList>
    </citation>
    <scope>IDENTIFICATION</scope>
</reference>
<evidence type="ECO:0000313" key="2">
    <source>
        <dbReference type="Proteomes" id="UP000008225"/>
    </source>
</evidence>
<dbReference type="Ensembl" id="ENSCJAT00000123611.1">
    <property type="protein sequence ID" value="ENSCJAP00000084495.1"/>
    <property type="gene ID" value="ENSCJAG00000086441.1"/>
</dbReference>
<accession>A0A8I4A0D6</accession>
<protein>
    <submittedName>
        <fullName evidence="1">Uncharacterized protein</fullName>
    </submittedName>
</protein>
<dbReference type="AlphaFoldDB" id="A0A8I4A0D6"/>
<evidence type="ECO:0000313" key="1">
    <source>
        <dbReference type="Ensembl" id="ENSCJAP00000084495.1"/>
    </source>
</evidence>
<name>A0A8I4A0D6_CALJA</name>